<evidence type="ECO:0000256" key="2">
    <source>
        <dbReference type="ARBA" id="ARBA00022737"/>
    </source>
</evidence>
<dbReference type="Proteomes" id="UP000292702">
    <property type="component" value="Unassembled WGS sequence"/>
</dbReference>
<dbReference type="OrthoDB" id="548949at2759"/>
<proteinExistence type="predicted"/>
<dbReference type="AlphaFoldDB" id="A0A4R0R7C2"/>
<dbReference type="GO" id="GO:0003723">
    <property type="term" value="F:RNA binding"/>
    <property type="evidence" value="ECO:0007669"/>
    <property type="project" value="TreeGrafter"/>
</dbReference>
<dbReference type="SMART" id="SM00320">
    <property type="entry name" value="WD40"/>
    <property type="match status" value="1"/>
</dbReference>
<sequence length="628" mass="70263">MALADDIQEFTTQWQALQTSRERLKARQARFKELLARICSAVRADAAYPNVDPDALRRADELLSSMVWEAYGEKWGFKFLPPFSHTYGTLVKDSERTNLAATSNPIISIIRAMEGLAGPAPSVEDIVGDNSYHLHKFMTHDKLPKPHENSSPISRFRPGGSEIAKRITDATPLAQAVYQARFSAYDISTPTPLSMVLPPNSSCLAIIGAGGWKNRDPMLTYYLLDEEGDWAAFCKMDGVEVGLSQVAQEAAVDPERKLLWVGDGHRVKSYQYGTNSKSVGKHTLRTKNTGPLMLLDKGSKILRAGTSGIDSWNVDELPDHGPKGTKRIGEGKFNIEHSMRDEPEEIERSTGVAAHTSTPLAQGAVEPRTWTRLPSGQVLVSSKKKFSVWLTDLETGLKPVTRFVGHGAFVNEFSISEQDPNSFLTACNDGIARLYDVREPLPRLSFDNGMSSEPLYSALYVHVDGLPVVFTGGQKSESIKVWDVRQKSILYELATGNNSVLNLAWDAPRSTLLACTESQYMDWMGGLHGYRPAYLPRTEYNRKNIGEERWNQQAERERKKARDVDSDDEDDFDGRHWWPDRAFHDESAFAYSFDSGGHSLFAYKFGLDADPKILPDYGRAYPQDDDYF</sequence>
<dbReference type="InterPro" id="IPR052234">
    <property type="entry name" value="U5_snRNP_Component"/>
</dbReference>
<dbReference type="STRING" id="92696.A0A4R0R7C2"/>
<evidence type="ECO:0000313" key="5">
    <source>
        <dbReference type="Proteomes" id="UP000292702"/>
    </source>
</evidence>
<dbReference type="GO" id="GO:0071013">
    <property type="term" value="C:catalytic step 2 spliceosome"/>
    <property type="evidence" value="ECO:0007669"/>
    <property type="project" value="TreeGrafter"/>
</dbReference>
<dbReference type="InterPro" id="IPR015943">
    <property type="entry name" value="WD40/YVTN_repeat-like_dom_sf"/>
</dbReference>
<evidence type="ECO:0000256" key="1">
    <source>
        <dbReference type="ARBA" id="ARBA00022574"/>
    </source>
</evidence>
<gene>
    <name evidence="4" type="ORF">EIP91_005600</name>
</gene>
<feature type="region of interest" description="Disordered" evidence="3">
    <location>
        <begin position="545"/>
        <end position="571"/>
    </location>
</feature>
<comment type="caution">
    <text evidence="4">The sequence shown here is derived from an EMBL/GenBank/DDBJ whole genome shotgun (WGS) entry which is preliminary data.</text>
</comment>
<dbReference type="EMBL" id="RWJN01000301">
    <property type="protein sequence ID" value="TCD63392.1"/>
    <property type="molecule type" value="Genomic_DNA"/>
</dbReference>
<dbReference type="PANTHER" id="PTHR44006:SF1">
    <property type="entry name" value="U5 SMALL NUCLEAR RIBONUCLEOPROTEIN 40 KDA PROTEIN"/>
    <property type="match status" value="1"/>
</dbReference>
<keyword evidence="5" id="KW-1185">Reference proteome</keyword>
<keyword evidence="2" id="KW-0677">Repeat</keyword>
<evidence type="ECO:0000256" key="3">
    <source>
        <dbReference type="SAM" id="MobiDB-lite"/>
    </source>
</evidence>
<dbReference type="InterPro" id="IPR036322">
    <property type="entry name" value="WD40_repeat_dom_sf"/>
</dbReference>
<dbReference type="InterPro" id="IPR001680">
    <property type="entry name" value="WD40_rpt"/>
</dbReference>
<organism evidence="4 5">
    <name type="scientific">Steccherinum ochraceum</name>
    <dbReference type="NCBI Taxonomy" id="92696"/>
    <lineage>
        <taxon>Eukaryota</taxon>
        <taxon>Fungi</taxon>
        <taxon>Dikarya</taxon>
        <taxon>Basidiomycota</taxon>
        <taxon>Agaricomycotina</taxon>
        <taxon>Agaricomycetes</taxon>
        <taxon>Polyporales</taxon>
        <taxon>Steccherinaceae</taxon>
        <taxon>Steccherinum</taxon>
    </lineage>
</organism>
<protein>
    <submittedName>
        <fullName evidence="4">Uncharacterized protein</fullName>
    </submittedName>
</protein>
<dbReference type="Gene3D" id="2.130.10.10">
    <property type="entry name" value="YVTN repeat-like/Quinoprotein amine dehydrogenase"/>
    <property type="match status" value="1"/>
</dbReference>
<evidence type="ECO:0000313" key="4">
    <source>
        <dbReference type="EMBL" id="TCD63392.1"/>
    </source>
</evidence>
<accession>A0A4R0R7C2</accession>
<feature type="compositionally biased region" description="Basic and acidic residues" evidence="3">
    <location>
        <begin position="545"/>
        <end position="564"/>
    </location>
</feature>
<dbReference type="PANTHER" id="PTHR44006">
    <property type="entry name" value="U5 SMALL NUCLEAR RIBONUCLEOPROTEIN 40 KDA PROTEIN"/>
    <property type="match status" value="1"/>
</dbReference>
<reference evidence="4 5" key="1">
    <citation type="submission" date="2018-11" db="EMBL/GenBank/DDBJ databases">
        <title>Genome assembly of Steccherinum ochraceum LE-BIN_3174, the white-rot fungus of the Steccherinaceae family (The Residual Polyporoid clade, Polyporales, Basidiomycota).</title>
        <authorList>
            <person name="Fedorova T.V."/>
            <person name="Glazunova O.A."/>
            <person name="Landesman E.O."/>
            <person name="Moiseenko K.V."/>
            <person name="Psurtseva N.V."/>
            <person name="Savinova O.S."/>
            <person name="Shakhova N.V."/>
            <person name="Tyazhelova T.V."/>
            <person name="Vasina D.V."/>
        </authorList>
    </citation>
    <scope>NUCLEOTIDE SEQUENCE [LARGE SCALE GENOMIC DNA]</scope>
    <source>
        <strain evidence="4 5">LE-BIN_3174</strain>
    </source>
</reference>
<name>A0A4R0R7C2_9APHY</name>
<keyword evidence="1" id="KW-0853">WD repeat</keyword>
<dbReference type="SUPFAM" id="SSF50978">
    <property type="entry name" value="WD40 repeat-like"/>
    <property type="match status" value="1"/>
</dbReference>